<feature type="non-terminal residue" evidence="2">
    <location>
        <position position="1"/>
    </location>
</feature>
<dbReference type="Gene3D" id="3.10.110.10">
    <property type="entry name" value="Ubiquitin Conjugating Enzyme"/>
    <property type="match status" value="1"/>
</dbReference>
<evidence type="ECO:0000259" key="1">
    <source>
        <dbReference type="PROSITE" id="PS50127"/>
    </source>
</evidence>
<dbReference type="EMBL" id="GBHO01044306">
    <property type="protein sequence ID" value="JAF99297.1"/>
    <property type="molecule type" value="Transcribed_RNA"/>
</dbReference>
<dbReference type="AlphaFoldDB" id="A0A0A9VYM7"/>
<reference evidence="2" key="2">
    <citation type="submission" date="2014-07" db="EMBL/GenBank/DDBJ databases">
        <authorList>
            <person name="Hull J."/>
        </authorList>
    </citation>
    <scope>NUCLEOTIDE SEQUENCE</scope>
</reference>
<dbReference type="InterPro" id="IPR000608">
    <property type="entry name" value="UBC"/>
</dbReference>
<dbReference type="InterPro" id="IPR016135">
    <property type="entry name" value="UBQ-conjugating_enzyme/RWD"/>
</dbReference>
<gene>
    <name evidence="2" type="primary">ube2d2</name>
    <name evidence="2" type="ORF">CM83_29413</name>
</gene>
<name>A0A0A9VYM7_LYGHE</name>
<dbReference type="PROSITE" id="PS50127">
    <property type="entry name" value="UBC_2"/>
    <property type="match status" value="1"/>
</dbReference>
<sequence>IIPHLGLYAQLFTSSCTSWNTVVLCLRVCTLAVHLYITHLQHLHSFVFIPHLFTHPPRGIMYESSSAPITHFHDFSVAFHSLIHSIHTSSVHSLYTATQIESNYQASPFPYTYTCILLFKPHLHTSWLFDVCREYVYSTHPVPPASLSKHDTLTTQELEDITRNPPENCSAGIDGDSIFKWQATILGPKDSPYEGG</sequence>
<accession>A0A0A9VYM7</accession>
<dbReference type="SUPFAM" id="SSF54495">
    <property type="entry name" value="UBC-like"/>
    <property type="match status" value="1"/>
</dbReference>
<feature type="domain" description="UBC core" evidence="1">
    <location>
        <begin position="149"/>
        <end position="196"/>
    </location>
</feature>
<dbReference type="Pfam" id="PF00179">
    <property type="entry name" value="UQ_con"/>
    <property type="match status" value="1"/>
</dbReference>
<evidence type="ECO:0000313" key="2">
    <source>
        <dbReference type="EMBL" id="JAF99297.1"/>
    </source>
</evidence>
<organism evidence="2">
    <name type="scientific">Lygus hesperus</name>
    <name type="common">Western plant bug</name>
    <dbReference type="NCBI Taxonomy" id="30085"/>
    <lineage>
        <taxon>Eukaryota</taxon>
        <taxon>Metazoa</taxon>
        <taxon>Ecdysozoa</taxon>
        <taxon>Arthropoda</taxon>
        <taxon>Hexapoda</taxon>
        <taxon>Insecta</taxon>
        <taxon>Pterygota</taxon>
        <taxon>Neoptera</taxon>
        <taxon>Paraneoptera</taxon>
        <taxon>Hemiptera</taxon>
        <taxon>Heteroptera</taxon>
        <taxon>Panheteroptera</taxon>
        <taxon>Cimicomorpha</taxon>
        <taxon>Miridae</taxon>
        <taxon>Mirini</taxon>
        <taxon>Lygus</taxon>
    </lineage>
</organism>
<protein>
    <submittedName>
        <fullName evidence="2">Ubiquitin-conjugating enzyme E2 D2</fullName>
    </submittedName>
</protein>
<reference evidence="2" key="1">
    <citation type="journal article" date="2014" name="PLoS ONE">
        <title>Transcriptome-Based Identification of ABC Transporters in the Western Tarnished Plant Bug Lygus hesperus.</title>
        <authorList>
            <person name="Hull J.J."/>
            <person name="Chaney K."/>
            <person name="Geib S.M."/>
            <person name="Fabrick J.A."/>
            <person name="Brent C.S."/>
            <person name="Walsh D."/>
            <person name="Lavine L.C."/>
        </authorList>
    </citation>
    <scope>NUCLEOTIDE SEQUENCE</scope>
</reference>
<proteinExistence type="predicted"/>